<feature type="compositionally biased region" description="Polar residues" evidence="1">
    <location>
        <begin position="653"/>
        <end position="666"/>
    </location>
</feature>
<feature type="region of interest" description="Disordered" evidence="1">
    <location>
        <begin position="1784"/>
        <end position="1815"/>
    </location>
</feature>
<feature type="region of interest" description="Disordered" evidence="1">
    <location>
        <begin position="151"/>
        <end position="178"/>
    </location>
</feature>
<feature type="region of interest" description="Disordered" evidence="1">
    <location>
        <begin position="1297"/>
        <end position="1372"/>
    </location>
</feature>
<protein>
    <submittedName>
        <fullName evidence="2">Uncharacterized protein</fullName>
    </submittedName>
</protein>
<name>A0A8S4Q372_OWEFU</name>
<evidence type="ECO:0000313" key="3">
    <source>
        <dbReference type="Proteomes" id="UP000749559"/>
    </source>
</evidence>
<feature type="compositionally biased region" description="Basic and acidic residues" evidence="1">
    <location>
        <begin position="238"/>
        <end position="299"/>
    </location>
</feature>
<feature type="region of interest" description="Disordered" evidence="1">
    <location>
        <begin position="521"/>
        <end position="550"/>
    </location>
</feature>
<accession>A0A8S4Q372</accession>
<organism evidence="2 3">
    <name type="scientific">Owenia fusiformis</name>
    <name type="common">Polychaete worm</name>
    <dbReference type="NCBI Taxonomy" id="6347"/>
    <lineage>
        <taxon>Eukaryota</taxon>
        <taxon>Metazoa</taxon>
        <taxon>Spiralia</taxon>
        <taxon>Lophotrochozoa</taxon>
        <taxon>Annelida</taxon>
        <taxon>Polychaeta</taxon>
        <taxon>Sedentaria</taxon>
        <taxon>Canalipalpata</taxon>
        <taxon>Sabellida</taxon>
        <taxon>Oweniida</taxon>
        <taxon>Oweniidae</taxon>
        <taxon>Owenia</taxon>
    </lineage>
</organism>
<feature type="region of interest" description="Disordered" evidence="1">
    <location>
        <begin position="238"/>
        <end position="348"/>
    </location>
</feature>
<feature type="compositionally biased region" description="Basic and acidic residues" evidence="1">
    <location>
        <begin position="894"/>
        <end position="907"/>
    </location>
</feature>
<dbReference type="EMBL" id="CAIIXF020000011">
    <property type="protein sequence ID" value="CAH1798382.1"/>
    <property type="molecule type" value="Genomic_DNA"/>
</dbReference>
<evidence type="ECO:0000256" key="1">
    <source>
        <dbReference type="SAM" id="MobiDB-lite"/>
    </source>
</evidence>
<feature type="compositionally biased region" description="Polar residues" evidence="1">
    <location>
        <begin position="1693"/>
        <end position="1702"/>
    </location>
</feature>
<feature type="region of interest" description="Disordered" evidence="1">
    <location>
        <begin position="416"/>
        <end position="443"/>
    </location>
</feature>
<dbReference type="Proteomes" id="UP000749559">
    <property type="component" value="Unassembled WGS sequence"/>
</dbReference>
<feature type="region of interest" description="Disordered" evidence="1">
    <location>
        <begin position="108"/>
        <end position="136"/>
    </location>
</feature>
<feature type="compositionally biased region" description="Polar residues" evidence="1">
    <location>
        <begin position="523"/>
        <end position="532"/>
    </location>
</feature>
<feature type="compositionally biased region" description="Basic residues" evidence="1">
    <location>
        <begin position="166"/>
        <end position="178"/>
    </location>
</feature>
<feature type="compositionally biased region" description="Basic and acidic residues" evidence="1">
    <location>
        <begin position="154"/>
        <end position="165"/>
    </location>
</feature>
<gene>
    <name evidence="2" type="ORF">OFUS_LOCUS22533</name>
</gene>
<feature type="region of interest" description="Disordered" evidence="1">
    <location>
        <begin position="1192"/>
        <end position="1217"/>
    </location>
</feature>
<feature type="compositionally biased region" description="Low complexity" evidence="1">
    <location>
        <begin position="1703"/>
        <end position="1714"/>
    </location>
</feature>
<proteinExistence type="predicted"/>
<feature type="region of interest" description="Disordered" evidence="1">
    <location>
        <begin position="618"/>
        <end position="688"/>
    </location>
</feature>
<feature type="compositionally biased region" description="Basic residues" evidence="1">
    <location>
        <begin position="667"/>
        <end position="683"/>
    </location>
</feature>
<feature type="non-terminal residue" evidence="2">
    <location>
        <position position="1"/>
    </location>
</feature>
<keyword evidence="3" id="KW-1185">Reference proteome</keyword>
<feature type="region of interest" description="Disordered" evidence="1">
    <location>
        <begin position="885"/>
        <end position="916"/>
    </location>
</feature>
<feature type="compositionally biased region" description="Polar residues" evidence="1">
    <location>
        <begin position="329"/>
        <end position="347"/>
    </location>
</feature>
<feature type="compositionally biased region" description="Basic residues" evidence="1">
    <location>
        <begin position="624"/>
        <end position="634"/>
    </location>
</feature>
<feature type="compositionally biased region" description="Polar residues" evidence="1">
    <location>
        <begin position="1351"/>
        <end position="1372"/>
    </location>
</feature>
<feature type="region of interest" description="Disordered" evidence="1">
    <location>
        <begin position="1693"/>
        <end position="1717"/>
    </location>
</feature>
<reference evidence="2" key="1">
    <citation type="submission" date="2022-03" db="EMBL/GenBank/DDBJ databases">
        <authorList>
            <person name="Martin C."/>
        </authorList>
    </citation>
    <scope>NUCLEOTIDE SEQUENCE</scope>
</reference>
<feature type="compositionally biased region" description="Low complexity" evidence="1">
    <location>
        <begin position="635"/>
        <end position="652"/>
    </location>
</feature>
<comment type="caution">
    <text evidence="2">The sequence shown here is derived from an EMBL/GenBank/DDBJ whole genome shotgun (WGS) entry which is preliminary data.</text>
</comment>
<dbReference type="OrthoDB" id="6382392at2759"/>
<feature type="compositionally biased region" description="Basic and acidic residues" evidence="1">
    <location>
        <begin position="1195"/>
        <end position="1204"/>
    </location>
</feature>
<feature type="region of interest" description="Disordered" evidence="1">
    <location>
        <begin position="1730"/>
        <end position="1749"/>
    </location>
</feature>
<sequence>NDTPRRVLNLKNGKLYVRNTLYISTDRRITLFIQLALSLSFVQMEGLESFEEGELPPSPKAQSHHISKNRRPNIQAWQSLNNILQKTNLIKPAPTKLTQNANYAVTIGKSTKPKHISPVKPPTRPSGRSYSPVRLSTGDDYTDMLKNFKKVREHQRSRSTEDEKIRRRKYRDHPRNRHFSCTDYKETIDLTLSDSEPMEIKRPFQEKMSAKDNTRRQLYNVPDKKVFKWVNGELKRTAENKHTGVSKHSGENKPTGENKHTGDSKHTGENKPTGENKHTGDSKHTGENKSRDRNRHSSENRSTGRSKSGGGNKPSDANTVPDPKVYESTRLSQSTAAKKLSGANSEAISVGERRKDFVSLVTEYKSSGANKTGAKKHISESKSRVAIKSADAKKVTGANSMPISTDKQRDFAGLFNENTSTDSADKPTGANKPTSANKITGADSGENQKYFPNLFTEHAKCSRVGSKPVIKTPLWVTKDFGFVSGGLLQPTHTGDSKLKDNEGKNQLNTLLKCKWKLEPLTKSDPSPNSNGAKSDDNVRYTKKKKGNTKKDALASNIITVSKCHNPNCKNRYVWHNQGVQYKHDGAPCCRLTASEHAVLYKSPQDYRSNLPNVRSKLLSTKFKTINRKSKKNNKKQTTQNQKSKQQSTKRTTANQKSNQKQTTASSKNKRKRERRRERKKKKLNTVFAASTPTETLEFNSSHILKPDTHLKNNNIDVNFKPSSEINNKNPPLSTITSEPSILSKLTHPSFKPSLATPKVKSKQVKPYTDSPTIIWRKTPYIKDTHRLISSTPAAETPIYKDQSKTGYLPRYCHRIEPILEEDEDEVMKNLDFDESKGNETVLHVLDDKDEKVTDVKDDVSEVPAEDEIDDTDDTFNELMNTIIEINTHNSEASQENKPKTPASEKKPNKLTSAKKPSTIIKNDDNQRSIEIDQSLLKTEGNSTNIDIIDITDDVPSKYLVLDETGEVDDDHSLFISPEVKRAAAKPTNEKTSIALNTETPTLYDLTLNEIDATLSRGSLSTINVPSIIDMTRLENESILEPPIIGSQASAPFLSFTSSSPAKCRELYMPFDDSLSKASNQALTKNNPSHVEVNLMDIDSKTNVEDESVLEAPIIASQVSVPLHSFTSSTPAKSGYLYKPFDESLLKEANNIPNLEESKYETQGNGRFKGINVSRHSWPEDRNKHEMSAFLPSTHINDDKSDTPKHKEKKLTENTGGRAETCEKTLNAGDKTITANSVHMEDFVVVDEYVNEDTEAEQTSDKDKIDVDATVNDSIHPVTQYNDFPSEQDQIVLDEYVAPESDDELQKKNTSKIKNEPTSKDKDTPTMTNIKKEKSMNIKEEQEKIDDHQHASNDQAQSKFKNTSFTSKISNVPTRHSPSCRNVYFSKYQGTQYKQQGGAPCCQGAVIAAKQRSVKKEPVTIKKEIKTERNEAIASSIKKKKDTIKQEKNTAIKQEKTSTVKLEKVGDESLTVKTESSQVEIDSAATHVKIEQNNSQITVSESSVMVLDVPLDPEPEVITIEDDDTFIETDYIVLDGHISEKENVTDDDIVIDDDSEFVWDLDDSLTVIYPEVNSTKFMNNLSKKVKLETYGEVKLEIDNKVKLEIDNKGDRAINLQQKPTNDNQNLIDVVNKLKREDDNAGNEKLKASEPRNNIKQDCVRIIVEDEEIISLDNEPGITNNDKVDGIQASKITSAPSLGNSLQDSMASTNTTSMSSGINQNLKVSHNPIASHSLKVSHNPKPNHSLKFSHSLKTTKASYSLKASYNTKPSHNLKANHNQKASCNLKASHNPKASHNLNASHNPKANHNLKASHNPKASCNMKASYSLKPSQSLITIHNLKARCNPKTNRNMKASHSLEASHSLIIIQTLKVRHN</sequence>
<evidence type="ECO:0000313" key="2">
    <source>
        <dbReference type="EMBL" id="CAH1798382.1"/>
    </source>
</evidence>
<feature type="compositionally biased region" description="Basic and acidic residues" evidence="1">
    <location>
        <begin position="1312"/>
        <end position="1350"/>
    </location>
</feature>